<reference evidence="3" key="1">
    <citation type="submission" date="2017-02" db="UniProtKB">
        <authorList>
            <consortium name="WormBaseParasite"/>
        </authorList>
    </citation>
    <scope>IDENTIFICATION</scope>
</reference>
<organism evidence="3">
    <name type="scientific">Angiostrongylus costaricensis</name>
    <name type="common">Nematode worm</name>
    <dbReference type="NCBI Taxonomy" id="334426"/>
    <lineage>
        <taxon>Eukaryota</taxon>
        <taxon>Metazoa</taxon>
        <taxon>Ecdysozoa</taxon>
        <taxon>Nematoda</taxon>
        <taxon>Chromadorea</taxon>
        <taxon>Rhabditida</taxon>
        <taxon>Rhabditina</taxon>
        <taxon>Rhabditomorpha</taxon>
        <taxon>Strongyloidea</taxon>
        <taxon>Metastrongylidae</taxon>
        <taxon>Angiostrongylus</taxon>
    </lineage>
</organism>
<gene>
    <name evidence="1" type="ORF">ACOC_LOCUS11872</name>
</gene>
<dbReference type="EMBL" id="UYYA01004813">
    <property type="protein sequence ID" value="VDM63457.1"/>
    <property type="molecule type" value="Genomic_DNA"/>
</dbReference>
<evidence type="ECO:0000313" key="1">
    <source>
        <dbReference type="EMBL" id="VDM63457.1"/>
    </source>
</evidence>
<dbReference type="Proteomes" id="UP000267027">
    <property type="component" value="Unassembled WGS sequence"/>
</dbReference>
<keyword evidence="2" id="KW-1185">Reference proteome</keyword>
<dbReference type="WBParaSite" id="ACOC_0001187101-mRNA-1">
    <property type="protein sequence ID" value="ACOC_0001187101-mRNA-1"/>
    <property type="gene ID" value="ACOC_0001187101"/>
</dbReference>
<protein>
    <submittedName>
        <fullName evidence="3">DUF4708 domain-containing protein</fullName>
    </submittedName>
</protein>
<evidence type="ECO:0000313" key="2">
    <source>
        <dbReference type="Proteomes" id="UP000267027"/>
    </source>
</evidence>
<sequence length="56" mass="6159">PSVLCGDCQCFLAIPSPHLSTVGKFAADNAFLEKATSITTTFVSALRYSRRKRRIL</sequence>
<accession>A0A0R3PZA7</accession>
<reference evidence="1 2" key="2">
    <citation type="submission" date="2018-11" db="EMBL/GenBank/DDBJ databases">
        <authorList>
            <consortium name="Pathogen Informatics"/>
        </authorList>
    </citation>
    <scope>NUCLEOTIDE SEQUENCE [LARGE SCALE GENOMIC DNA]</scope>
    <source>
        <strain evidence="1 2">Costa Rica</strain>
    </source>
</reference>
<name>A0A0R3PZA7_ANGCS</name>
<evidence type="ECO:0000313" key="3">
    <source>
        <dbReference type="WBParaSite" id="ACOC_0001187101-mRNA-1"/>
    </source>
</evidence>
<proteinExistence type="predicted"/>
<dbReference type="AlphaFoldDB" id="A0A0R3PZA7"/>